<evidence type="ECO:0000313" key="3">
    <source>
        <dbReference type="WBParaSite" id="jg15977"/>
    </source>
</evidence>
<dbReference type="AlphaFoldDB" id="A0A915D578"/>
<sequence>MVGLDEGSTQTNLENKRKYQKGEFNKVVVQGAGPIGLYTALRFFQLGMHIPNGPKLRFILGSKFDDLFGGQHPPGQFIDVLKSVQIGINLVEDALKQRLVELASLACSRNALPCDLHLLYQTAFTSIQFPTTEKPGFYASLIPLTTYTKKHTDNSDSSQENIIEETDLERNALPNSSDQPQNQSDEEKTNENNNADKKATHHPSALQSVKKVAEFNTTIAFDVLILAGGTNDKARDEYLGLTKQMSKSNCYGASALLKGETYKGKNLLPIIMHYRYVVEASMFDLKPFIEAQSIEKFVRDSTQLPDEIRIRFKNLNGLIFQGIMRMDDKLVRNTADGHYISYANTDIHETRLALFARETATFLYVGGIFNDALYQLLDELDQQKKLEKDEKKRQTYDKFSNQLKKKWFAAVANMFISQKEKRLIDLVNTETDKIVPEKLNFDPEAVNATAFRLVNYTVKKPVKMFSVTGTSAIVVAVGDSAFNSHFFSGQGLSNGRFGVENVARLFKSHDVGEISQKNLLQQILEVMEVAKKQGLATGLPYLPRLEEQEVDKIAFNKMCERIALKCDEPANQESMYKLVCTKREQIKKKIFDKKVLKMCKRFSLTWNKTANKKSTHKSRCIYKNKKDKFTLVLKNGQRFNGTVTSRGKISVDGKSYETLVDAALLLQQN</sequence>
<organism evidence="2 3">
    <name type="scientific">Ditylenchus dipsaci</name>
    <dbReference type="NCBI Taxonomy" id="166011"/>
    <lineage>
        <taxon>Eukaryota</taxon>
        <taxon>Metazoa</taxon>
        <taxon>Ecdysozoa</taxon>
        <taxon>Nematoda</taxon>
        <taxon>Chromadorea</taxon>
        <taxon>Rhabditida</taxon>
        <taxon>Tylenchina</taxon>
        <taxon>Tylenchomorpha</taxon>
        <taxon>Sphaerularioidea</taxon>
        <taxon>Anguinidae</taxon>
        <taxon>Anguininae</taxon>
        <taxon>Ditylenchus</taxon>
    </lineage>
</organism>
<feature type="region of interest" description="Disordered" evidence="1">
    <location>
        <begin position="168"/>
        <end position="205"/>
    </location>
</feature>
<dbReference type="Proteomes" id="UP000887574">
    <property type="component" value="Unplaced"/>
</dbReference>
<feature type="compositionally biased region" description="Polar residues" evidence="1">
    <location>
        <begin position="173"/>
        <end position="183"/>
    </location>
</feature>
<dbReference type="WBParaSite" id="jg15977">
    <property type="protein sequence ID" value="jg15977"/>
    <property type="gene ID" value="jg15977"/>
</dbReference>
<protein>
    <submittedName>
        <fullName evidence="3">Uncharacterized protein</fullName>
    </submittedName>
</protein>
<proteinExistence type="predicted"/>
<reference evidence="3" key="1">
    <citation type="submission" date="2022-11" db="UniProtKB">
        <authorList>
            <consortium name="WormBaseParasite"/>
        </authorList>
    </citation>
    <scope>IDENTIFICATION</scope>
</reference>
<feature type="compositionally biased region" description="Basic and acidic residues" evidence="1">
    <location>
        <begin position="185"/>
        <end position="198"/>
    </location>
</feature>
<evidence type="ECO:0000313" key="2">
    <source>
        <dbReference type="Proteomes" id="UP000887574"/>
    </source>
</evidence>
<accession>A0A915D578</accession>
<name>A0A915D578_9BILA</name>
<evidence type="ECO:0000256" key="1">
    <source>
        <dbReference type="SAM" id="MobiDB-lite"/>
    </source>
</evidence>
<keyword evidence="2" id="KW-1185">Reference proteome</keyword>